<dbReference type="EC" id="1.3.1.-" evidence="7"/>
<reference evidence="12" key="1">
    <citation type="journal article" date="2008" name="Science">
        <title>Genome of an endosymbiont coupling N2 fixation to cellulolysis within RT protist cells in termite gut.</title>
        <authorList>
            <person name="Hongoh Y."/>
            <person name="Sharma V.K."/>
            <person name="Prakash T."/>
            <person name="Noda S."/>
            <person name="Toh H."/>
            <person name="Taylor T.D."/>
            <person name="Kudo T."/>
            <person name="Sakaki Y."/>
            <person name="Toyoda A."/>
            <person name="Hattori M."/>
            <person name="Ohkuma M."/>
        </authorList>
    </citation>
    <scope>NUCLEOTIDE SEQUENCE [LARGE SCALE GENOMIC DNA]</scope>
</reference>
<dbReference type="HOGENOM" id="CLU_013299_0_3_10"/>
<dbReference type="InterPro" id="IPR004652">
    <property type="entry name" value="DusB-like"/>
</dbReference>
<organism evidence="11 12">
    <name type="scientific">Azobacteroides pseudotrichonymphae genomovar. CFP2</name>
    <dbReference type="NCBI Taxonomy" id="511995"/>
    <lineage>
        <taxon>Bacteria</taxon>
        <taxon>Pseudomonadati</taxon>
        <taxon>Bacteroidota</taxon>
        <taxon>Bacteroidia</taxon>
        <taxon>Bacteroidales</taxon>
        <taxon>Candidatus Azobacteroides</taxon>
    </lineage>
</organism>
<protein>
    <recommendedName>
        <fullName evidence="7">tRNA-dihydrouridine synthase</fullName>
        <ecNumber evidence="7">1.3.1.-</ecNumber>
    </recommendedName>
</protein>
<comment type="cofactor">
    <cofactor evidence="1 7 9">
        <name>FMN</name>
        <dbReference type="ChEBI" id="CHEBI:58210"/>
    </cofactor>
</comment>
<comment type="similarity">
    <text evidence="7">Belongs to the dus family.</text>
</comment>
<dbReference type="Pfam" id="PF01207">
    <property type="entry name" value="Dus"/>
    <property type="match status" value="1"/>
</dbReference>
<dbReference type="InterPro" id="IPR018517">
    <property type="entry name" value="tRNA_hU_synthase_CS"/>
</dbReference>
<feature type="binding site" evidence="9">
    <location>
        <position position="177"/>
    </location>
    <ligand>
        <name>FMN</name>
        <dbReference type="ChEBI" id="CHEBI:58210"/>
    </ligand>
</feature>
<sequence length="340" mass="38417">MSRYNYSLPFDFQSSSNRLVFLAPMEGVTNVYFRSLCKSFGADMVYTEFISADALIRHVDKIQGKLKIINSEHPIAVQIYGQDKDTMVEAARICEEMQPDFLDLNFGCPVKKIVRRNAGAGMLRVPKKMIEITQQVVHSVNIPITVKTRLGWDENSKIIVDLAERLQDTGIALLTIHGRTGSQMYSGKADWNLIGAVKNNPRMYIPICGNGDIVSPQQCEQAFNRYGVDAVMIGRASIGAPWIFQEVKYYLKYNDLAPKKSFEYYLSVLKQQILQSVSQLGERQGILNSRRHIVASPLFKKMSNFKLTKIAMLQAITVSSLFEIMDNISNWAKSEFGTNC</sequence>
<dbReference type="PIRSF" id="PIRSF006621">
    <property type="entry name" value="Dus"/>
    <property type="match status" value="1"/>
</dbReference>
<dbReference type="Proteomes" id="UP000000723">
    <property type="component" value="Chromosome"/>
</dbReference>
<evidence type="ECO:0000256" key="6">
    <source>
        <dbReference type="ARBA" id="ARBA00023002"/>
    </source>
</evidence>
<accession>B6YQB2</accession>
<dbReference type="PROSITE" id="PS01136">
    <property type="entry name" value="UPF0034"/>
    <property type="match status" value="1"/>
</dbReference>
<dbReference type="EMBL" id="AP010656">
    <property type="protein sequence ID" value="BAG83384.1"/>
    <property type="molecule type" value="Genomic_DNA"/>
</dbReference>
<evidence type="ECO:0000256" key="3">
    <source>
        <dbReference type="ARBA" id="ARBA00022643"/>
    </source>
</evidence>
<dbReference type="InterPro" id="IPR001269">
    <property type="entry name" value="DUS_fam"/>
</dbReference>
<keyword evidence="6 7" id="KW-0560">Oxidoreductase</keyword>
<dbReference type="CDD" id="cd02801">
    <property type="entry name" value="DUS_like_FMN"/>
    <property type="match status" value="1"/>
</dbReference>
<evidence type="ECO:0000256" key="5">
    <source>
        <dbReference type="ARBA" id="ARBA00022857"/>
    </source>
</evidence>
<keyword evidence="5" id="KW-0521">NADP</keyword>
<evidence type="ECO:0000256" key="2">
    <source>
        <dbReference type="ARBA" id="ARBA00022630"/>
    </source>
</evidence>
<proteinExistence type="inferred from homology"/>
<dbReference type="InterPro" id="IPR035587">
    <property type="entry name" value="DUS-like_FMN-bd"/>
</dbReference>
<dbReference type="KEGG" id="aps:CFPG_121"/>
<evidence type="ECO:0000256" key="7">
    <source>
        <dbReference type="PIRNR" id="PIRNR006621"/>
    </source>
</evidence>
<dbReference type="RefSeq" id="WP_012573145.1">
    <property type="nucleotide sequence ID" value="NC_011565.1"/>
</dbReference>
<dbReference type="PANTHER" id="PTHR45846:SF1">
    <property type="entry name" value="TRNA-DIHYDROURIDINE(47) SYNTHASE [NAD(P)(+)]-LIKE"/>
    <property type="match status" value="1"/>
</dbReference>
<evidence type="ECO:0000256" key="4">
    <source>
        <dbReference type="ARBA" id="ARBA00022694"/>
    </source>
</evidence>
<name>B6YQB2_AZOPC</name>
<gene>
    <name evidence="11" type="ordered locus">CFPG_121</name>
</gene>
<dbReference type="InterPro" id="IPR013785">
    <property type="entry name" value="Aldolase_TIM"/>
</dbReference>
<dbReference type="OrthoDB" id="9764501at2"/>
<dbReference type="STRING" id="511995.CFPG_121"/>
<comment type="function">
    <text evidence="7">Catalyzes the synthesis of 5,6-dihydrouridine (D), a modified base found in the D-loop of most tRNAs, via the reduction of the C5-C6 double bond in target uridines.</text>
</comment>
<evidence type="ECO:0000256" key="9">
    <source>
        <dbReference type="PIRSR" id="PIRSR006621-2"/>
    </source>
</evidence>
<keyword evidence="4 7" id="KW-0819">tRNA processing</keyword>
<feature type="binding site" evidence="9">
    <location>
        <position position="78"/>
    </location>
    <ligand>
        <name>FMN</name>
        <dbReference type="ChEBI" id="CHEBI:58210"/>
    </ligand>
</feature>
<dbReference type="GO" id="GO:0050660">
    <property type="term" value="F:flavin adenine dinucleotide binding"/>
    <property type="evidence" value="ECO:0007669"/>
    <property type="project" value="InterPro"/>
</dbReference>
<dbReference type="AlphaFoldDB" id="B6YQB2"/>
<feature type="domain" description="DUS-like FMN-binding" evidence="10">
    <location>
        <begin position="22"/>
        <end position="305"/>
    </location>
</feature>
<dbReference type="NCBIfam" id="TIGR00737">
    <property type="entry name" value="nifR3_yhdG"/>
    <property type="match status" value="1"/>
</dbReference>
<keyword evidence="12" id="KW-1185">Reference proteome</keyword>
<keyword evidence="3 7" id="KW-0288">FMN</keyword>
<evidence type="ECO:0000256" key="8">
    <source>
        <dbReference type="PIRSR" id="PIRSR006621-1"/>
    </source>
</evidence>
<dbReference type="PANTHER" id="PTHR45846">
    <property type="entry name" value="TRNA-DIHYDROURIDINE(47) SYNTHASE [NAD(P)(+)]-LIKE"/>
    <property type="match status" value="1"/>
</dbReference>
<dbReference type="GO" id="GO:0017150">
    <property type="term" value="F:tRNA dihydrouridine synthase activity"/>
    <property type="evidence" value="ECO:0007669"/>
    <property type="project" value="InterPro"/>
</dbReference>
<evidence type="ECO:0000313" key="12">
    <source>
        <dbReference type="Proteomes" id="UP000000723"/>
    </source>
</evidence>
<dbReference type="Gene3D" id="3.20.20.70">
    <property type="entry name" value="Aldolase class I"/>
    <property type="match status" value="1"/>
</dbReference>
<feature type="binding site" evidence="9">
    <location>
        <position position="147"/>
    </location>
    <ligand>
        <name>FMN</name>
        <dbReference type="ChEBI" id="CHEBI:58210"/>
    </ligand>
</feature>
<feature type="binding site" evidence="9">
    <location>
        <begin position="234"/>
        <end position="235"/>
    </location>
    <ligand>
        <name>FMN</name>
        <dbReference type="ChEBI" id="CHEBI:58210"/>
    </ligand>
</feature>
<keyword evidence="2 7" id="KW-0285">Flavoprotein</keyword>
<keyword evidence="9" id="KW-0547">Nucleotide-binding</keyword>
<dbReference type="GO" id="GO:0003723">
    <property type="term" value="F:RNA binding"/>
    <property type="evidence" value="ECO:0007669"/>
    <property type="project" value="TreeGrafter"/>
</dbReference>
<dbReference type="SUPFAM" id="SSF51395">
    <property type="entry name" value="FMN-linked oxidoreductases"/>
    <property type="match status" value="1"/>
</dbReference>
<dbReference type="eggNOG" id="COG0042">
    <property type="taxonomic scope" value="Bacteria"/>
</dbReference>
<feature type="active site" description="Proton donor" evidence="8">
    <location>
        <position position="108"/>
    </location>
</feature>
<evidence type="ECO:0000259" key="10">
    <source>
        <dbReference type="Pfam" id="PF01207"/>
    </source>
</evidence>
<evidence type="ECO:0000313" key="11">
    <source>
        <dbReference type="EMBL" id="BAG83384.1"/>
    </source>
</evidence>
<evidence type="ECO:0000256" key="1">
    <source>
        <dbReference type="ARBA" id="ARBA00001917"/>
    </source>
</evidence>